<gene>
    <name evidence="5" type="ORF">BU16DRAFT_613736</name>
</gene>
<name>A0A6A6RC23_9PEZI</name>
<proteinExistence type="inferred from homology"/>
<dbReference type="PANTHER" id="PTHR24096">
    <property type="entry name" value="LONG-CHAIN-FATTY-ACID--COA LIGASE"/>
    <property type="match status" value="1"/>
</dbReference>
<dbReference type="InterPro" id="IPR020845">
    <property type="entry name" value="AMP-binding_CS"/>
</dbReference>
<dbReference type="EMBL" id="MU004182">
    <property type="protein sequence ID" value="KAF2501916.1"/>
    <property type="molecule type" value="Genomic_DNA"/>
</dbReference>
<dbReference type="Gene3D" id="3.30.300.30">
    <property type="match status" value="1"/>
</dbReference>
<dbReference type="OrthoDB" id="6509636at2759"/>
<dbReference type="InterPro" id="IPR045851">
    <property type="entry name" value="AMP-bd_C_sf"/>
</dbReference>
<reference evidence="5" key="1">
    <citation type="journal article" date="2020" name="Stud. Mycol.">
        <title>101 Dothideomycetes genomes: a test case for predicting lifestyles and emergence of pathogens.</title>
        <authorList>
            <person name="Haridas S."/>
            <person name="Albert R."/>
            <person name="Binder M."/>
            <person name="Bloem J."/>
            <person name="Labutti K."/>
            <person name="Salamov A."/>
            <person name="Andreopoulos B."/>
            <person name="Baker S."/>
            <person name="Barry K."/>
            <person name="Bills G."/>
            <person name="Bluhm B."/>
            <person name="Cannon C."/>
            <person name="Castanera R."/>
            <person name="Culley D."/>
            <person name="Daum C."/>
            <person name="Ezra D."/>
            <person name="Gonzalez J."/>
            <person name="Henrissat B."/>
            <person name="Kuo A."/>
            <person name="Liang C."/>
            <person name="Lipzen A."/>
            <person name="Lutzoni F."/>
            <person name="Magnuson J."/>
            <person name="Mondo S."/>
            <person name="Nolan M."/>
            <person name="Ohm R."/>
            <person name="Pangilinan J."/>
            <person name="Park H.-J."/>
            <person name="Ramirez L."/>
            <person name="Alfaro M."/>
            <person name="Sun H."/>
            <person name="Tritt A."/>
            <person name="Yoshinaga Y."/>
            <person name="Zwiers L.-H."/>
            <person name="Turgeon B."/>
            <person name="Goodwin S."/>
            <person name="Spatafora J."/>
            <person name="Crous P."/>
            <person name="Grigoriev I."/>
        </authorList>
    </citation>
    <scope>NUCLEOTIDE SEQUENCE</scope>
    <source>
        <strain evidence="5">CBS 269.34</strain>
    </source>
</reference>
<comment type="similarity">
    <text evidence="1">Belongs to the ATP-dependent AMP-binding enzyme family.</text>
</comment>
<dbReference type="AlphaFoldDB" id="A0A6A6RC23"/>
<feature type="domain" description="AMP-dependent synthetase/ligase" evidence="3">
    <location>
        <begin position="39"/>
        <end position="406"/>
    </location>
</feature>
<evidence type="ECO:0000256" key="1">
    <source>
        <dbReference type="ARBA" id="ARBA00006432"/>
    </source>
</evidence>
<sequence length="552" mass="60388">MVISSKYTIEIPPVDILSYIFDPTTNSTGLPSFVNAENPAQNFTKPELETVVKKIGSGLKEACGLQREDVVLVCAENSIWYPAIILGTLCAGGIFTGANPSYTVSELTHQLNNCSAKVIFTDRERLPAVLEAAKVARTPCEKIFLIDGGEGISPKAGVPVLSELLNHGELQWEKINDLETISKRTAVLNFSSGTTGPPKACMVTHHNLIANAEQSMHLDELARVRNSDPTYATRDVHCAYVPLYHAMGLFQFCVLNVRRDCTTVIMSKFSLPSLLEAIQQCRVTYLLVVPPVAVLLIKSPLLSGYDLSSVKFLLCGAAPLGKETSTQLEKVFSANGARTRQGWGMTEATCSVTLFAPDEYDPTHSGVGYLVANMQAKIVTDEGNEVGYGEEGEALIRGPNVFRGYHRNEAATKEAWTEDGWLKTGDYVVVQPNGLFSVVDRKKELIKVKGFQVAPSELEAHLLECDEVKDCAVIRVERDGQEHPQAHIVPSKESPTATSILKFMEGRLSAHKRLTGGVVFTQAIPKSPSGKILRRMIKDPYSSKTIKEKAHL</sequence>
<dbReference type="PANTHER" id="PTHR24096:SF149">
    <property type="entry name" value="AMP-BINDING DOMAIN-CONTAINING PROTEIN-RELATED"/>
    <property type="match status" value="1"/>
</dbReference>
<dbReference type="GO" id="GO:0016405">
    <property type="term" value="F:CoA-ligase activity"/>
    <property type="evidence" value="ECO:0007669"/>
    <property type="project" value="TreeGrafter"/>
</dbReference>
<keyword evidence="6" id="KW-1185">Reference proteome</keyword>
<dbReference type="CDD" id="cd05911">
    <property type="entry name" value="Firefly_Luc_like"/>
    <property type="match status" value="1"/>
</dbReference>
<dbReference type="InterPro" id="IPR042099">
    <property type="entry name" value="ANL_N_sf"/>
</dbReference>
<dbReference type="Proteomes" id="UP000799750">
    <property type="component" value="Unassembled WGS sequence"/>
</dbReference>
<dbReference type="Pfam" id="PF13193">
    <property type="entry name" value="AMP-binding_C"/>
    <property type="match status" value="1"/>
</dbReference>
<organism evidence="5 6">
    <name type="scientific">Lophium mytilinum</name>
    <dbReference type="NCBI Taxonomy" id="390894"/>
    <lineage>
        <taxon>Eukaryota</taxon>
        <taxon>Fungi</taxon>
        <taxon>Dikarya</taxon>
        <taxon>Ascomycota</taxon>
        <taxon>Pezizomycotina</taxon>
        <taxon>Dothideomycetes</taxon>
        <taxon>Pleosporomycetidae</taxon>
        <taxon>Mytilinidiales</taxon>
        <taxon>Mytilinidiaceae</taxon>
        <taxon>Lophium</taxon>
    </lineage>
</organism>
<keyword evidence="2" id="KW-0436">Ligase</keyword>
<evidence type="ECO:0000313" key="6">
    <source>
        <dbReference type="Proteomes" id="UP000799750"/>
    </source>
</evidence>
<dbReference type="InterPro" id="IPR000873">
    <property type="entry name" value="AMP-dep_synth/lig_dom"/>
</dbReference>
<evidence type="ECO:0000259" key="3">
    <source>
        <dbReference type="Pfam" id="PF00501"/>
    </source>
</evidence>
<dbReference type="PROSITE" id="PS00455">
    <property type="entry name" value="AMP_BINDING"/>
    <property type="match status" value="1"/>
</dbReference>
<feature type="domain" description="AMP-binding enzyme C-terminal" evidence="4">
    <location>
        <begin position="457"/>
        <end position="531"/>
    </location>
</feature>
<dbReference type="Pfam" id="PF00501">
    <property type="entry name" value="AMP-binding"/>
    <property type="match status" value="1"/>
</dbReference>
<evidence type="ECO:0000313" key="5">
    <source>
        <dbReference type="EMBL" id="KAF2501916.1"/>
    </source>
</evidence>
<evidence type="ECO:0000256" key="2">
    <source>
        <dbReference type="ARBA" id="ARBA00022598"/>
    </source>
</evidence>
<evidence type="ECO:0000259" key="4">
    <source>
        <dbReference type="Pfam" id="PF13193"/>
    </source>
</evidence>
<accession>A0A6A6RC23</accession>
<dbReference type="SUPFAM" id="SSF56801">
    <property type="entry name" value="Acetyl-CoA synthetase-like"/>
    <property type="match status" value="1"/>
</dbReference>
<dbReference type="InterPro" id="IPR025110">
    <property type="entry name" value="AMP-bd_C"/>
</dbReference>
<protein>
    <submittedName>
        <fullName evidence="5">Acetyl-CoA synthetase-like protein</fullName>
    </submittedName>
</protein>
<dbReference type="Gene3D" id="3.40.50.12780">
    <property type="entry name" value="N-terminal domain of ligase-like"/>
    <property type="match status" value="1"/>
</dbReference>